<sequence length="160" mass="18211">MLREAAQHIPVFASYNMHLGLYYLQEVIRESLKYFKEWDIELVEQHHNKKIDAPSGTAEIIMAMIKEAKPETTFVFDRTVREQARQKHEVGVSCIRSGDIVGIHHLMFGGENEYFELKHTVVDRKALSNGAARVAAWMAGKAAGFYEMKDIIADIKAGKM</sequence>
<dbReference type="Gene3D" id="3.40.50.720">
    <property type="entry name" value="NAD(P)-binding Rossmann-like Domain"/>
    <property type="match status" value="1"/>
</dbReference>
<dbReference type="PANTHER" id="PTHR20836:SF0">
    <property type="entry name" value="4-HYDROXY-TETRAHYDRODIPICOLINATE REDUCTASE 1, CHLOROPLASTIC-RELATED"/>
    <property type="match status" value="1"/>
</dbReference>
<dbReference type="EC" id="1.17.1.8" evidence="2"/>
<protein>
    <submittedName>
        <fullName evidence="2">4-hydroxy-tetrahydrodipicolinate reductase</fullName>
        <ecNumber evidence="2">1.17.1.8</ecNumber>
    </submittedName>
</protein>
<dbReference type="PROSITE" id="PS01298">
    <property type="entry name" value="DAPB"/>
    <property type="match status" value="1"/>
</dbReference>
<dbReference type="InterPro" id="IPR022663">
    <property type="entry name" value="DapB_C"/>
</dbReference>
<comment type="caution">
    <text evidence="2">The sequence shown here is derived from an EMBL/GenBank/DDBJ whole genome shotgun (WGS) entry which is preliminary data.</text>
</comment>
<gene>
    <name evidence="2" type="primary">dapB_52</name>
    <name evidence="2" type="ORF">SDC9_166992</name>
</gene>
<reference evidence="2" key="1">
    <citation type="submission" date="2019-08" db="EMBL/GenBank/DDBJ databases">
        <authorList>
            <person name="Kucharzyk K."/>
            <person name="Murdoch R.W."/>
            <person name="Higgins S."/>
            <person name="Loffler F."/>
        </authorList>
    </citation>
    <scope>NUCLEOTIDE SEQUENCE</scope>
</reference>
<proteinExistence type="predicted"/>
<organism evidence="2">
    <name type="scientific">bioreactor metagenome</name>
    <dbReference type="NCBI Taxonomy" id="1076179"/>
    <lineage>
        <taxon>unclassified sequences</taxon>
        <taxon>metagenomes</taxon>
        <taxon>ecological metagenomes</taxon>
    </lineage>
</organism>
<dbReference type="GO" id="GO:0019877">
    <property type="term" value="P:diaminopimelate biosynthetic process"/>
    <property type="evidence" value="ECO:0007669"/>
    <property type="project" value="TreeGrafter"/>
</dbReference>
<dbReference type="InterPro" id="IPR022664">
    <property type="entry name" value="DapB_N_CS"/>
</dbReference>
<evidence type="ECO:0000313" key="2">
    <source>
        <dbReference type="EMBL" id="MPN19620.1"/>
    </source>
</evidence>
<dbReference type="SUPFAM" id="SSF55347">
    <property type="entry name" value="Glyceraldehyde-3-phosphate dehydrogenase-like, C-terminal domain"/>
    <property type="match status" value="1"/>
</dbReference>
<keyword evidence="2" id="KW-0560">Oxidoreductase</keyword>
<dbReference type="Gene3D" id="3.30.360.10">
    <property type="entry name" value="Dihydrodipicolinate Reductase, domain 2"/>
    <property type="match status" value="1"/>
</dbReference>
<dbReference type="NCBIfam" id="TIGR00036">
    <property type="entry name" value="dapB"/>
    <property type="match status" value="1"/>
</dbReference>
<dbReference type="PANTHER" id="PTHR20836">
    <property type="entry name" value="DIHYDRODIPICOLINATE REDUCTASE"/>
    <property type="match status" value="1"/>
</dbReference>
<evidence type="ECO:0000259" key="1">
    <source>
        <dbReference type="Pfam" id="PF05173"/>
    </source>
</evidence>
<accession>A0A645G155</accession>
<feature type="domain" description="Dihydrodipicolinate reductase C-terminal" evidence="1">
    <location>
        <begin position="21"/>
        <end position="152"/>
    </location>
</feature>
<dbReference type="SUPFAM" id="SSF51735">
    <property type="entry name" value="NAD(P)-binding Rossmann-fold domains"/>
    <property type="match status" value="1"/>
</dbReference>
<dbReference type="EMBL" id="VSSQ01067215">
    <property type="protein sequence ID" value="MPN19620.1"/>
    <property type="molecule type" value="Genomic_DNA"/>
</dbReference>
<dbReference type="InterPro" id="IPR023940">
    <property type="entry name" value="DHDPR_bac"/>
</dbReference>
<dbReference type="GO" id="GO:0008839">
    <property type="term" value="F:4-hydroxy-tetrahydrodipicolinate reductase"/>
    <property type="evidence" value="ECO:0007669"/>
    <property type="project" value="UniProtKB-EC"/>
</dbReference>
<dbReference type="InterPro" id="IPR036291">
    <property type="entry name" value="NAD(P)-bd_dom_sf"/>
</dbReference>
<name>A0A645G155_9ZZZZ</name>
<dbReference type="Pfam" id="PF05173">
    <property type="entry name" value="DapB_C"/>
    <property type="match status" value="1"/>
</dbReference>
<dbReference type="GO" id="GO:0009089">
    <property type="term" value="P:lysine biosynthetic process via diaminopimelate"/>
    <property type="evidence" value="ECO:0007669"/>
    <property type="project" value="InterPro"/>
</dbReference>
<dbReference type="AlphaFoldDB" id="A0A645G155"/>